<evidence type="ECO:0000256" key="1">
    <source>
        <dbReference type="ARBA" id="ARBA00023125"/>
    </source>
</evidence>
<dbReference type="InterPro" id="IPR036271">
    <property type="entry name" value="Tet_transcr_reg_TetR-rel_C_sf"/>
</dbReference>
<dbReference type="PROSITE" id="PS50977">
    <property type="entry name" value="HTH_TETR_2"/>
    <property type="match status" value="1"/>
</dbReference>
<dbReference type="PANTHER" id="PTHR30055:SF226">
    <property type="entry name" value="HTH-TYPE TRANSCRIPTIONAL REGULATOR PKSA"/>
    <property type="match status" value="1"/>
</dbReference>
<dbReference type="GO" id="GO:0003700">
    <property type="term" value="F:DNA-binding transcription factor activity"/>
    <property type="evidence" value="ECO:0007669"/>
    <property type="project" value="TreeGrafter"/>
</dbReference>
<accession>A0A1H5AMM7</accession>
<dbReference type="Gene3D" id="1.10.357.10">
    <property type="entry name" value="Tetracycline Repressor, domain 2"/>
    <property type="match status" value="1"/>
</dbReference>
<sequence length="192" mass="20376">MRVASTDVRDRILAAALHIVGTEGIPGVTNRRIAAQAGVSLGSITYHFPTQTDLLRAALSGFVTEETQRLSELAEGYRDKGLSFEDVAALTEKVAKDLAFSAERIAPFELYIQAGRDHELRQAAAECFAAYDELTVTILTALGVPDAESVAPTVVATIAGLQLRRLATGSDGEHDFAASVLLLLRAAGPVRG</sequence>
<keyword evidence="1 2" id="KW-0238">DNA-binding</keyword>
<dbReference type="AlphaFoldDB" id="A0A1H5AMM7"/>
<evidence type="ECO:0000256" key="2">
    <source>
        <dbReference type="PROSITE-ProRule" id="PRU00335"/>
    </source>
</evidence>
<feature type="DNA-binding region" description="H-T-H motif" evidence="2">
    <location>
        <begin position="29"/>
        <end position="48"/>
    </location>
</feature>
<dbReference type="Proteomes" id="UP000183561">
    <property type="component" value="Unassembled WGS sequence"/>
</dbReference>
<dbReference type="PRINTS" id="PR00455">
    <property type="entry name" value="HTHTETR"/>
</dbReference>
<name>A0A1H5AMM7_9NOCA</name>
<dbReference type="Pfam" id="PF00440">
    <property type="entry name" value="TetR_N"/>
    <property type="match status" value="1"/>
</dbReference>
<keyword evidence="5" id="KW-1185">Reference proteome</keyword>
<dbReference type="PANTHER" id="PTHR30055">
    <property type="entry name" value="HTH-TYPE TRANSCRIPTIONAL REGULATOR RUTR"/>
    <property type="match status" value="1"/>
</dbReference>
<dbReference type="Pfam" id="PF17940">
    <property type="entry name" value="TetR_C_31"/>
    <property type="match status" value="1"/>
</dbReference>
<protein>
    <submittedName>
        <fullName evidence="4">Regulatory protein, tetR family</fullName>
    </submittedName>
</protein>
<dbReference type="EMBL" id="FNSV01000005">
    <property type="protein sequence ID" value="SED42964.1"/>
    <property type="molecule type" value="Genomic_DNA"/>
</dbReference>
<evidence type="ECO:0000313" key="4">
    <source>
        <dbReference type="EMBL" id="SED42964.1"/>
    </source>
</evidence>
<dbReference type="InterPro" id="IPR041583">
    <property type="entry name" value="TetR_C_31"/>
</dbReference>
<dbReference type="SUPFAM" id="SSF46689">
    <property type="entry name" value="Homeodomain-like"/>
    <property type="match status" value="1"/>
</dbReference>
<organism evidence="4 5">
    <name type="scientific">Rhodococcus koreensis</name>
    <dbReference type="NCBI Taxonomy" id="99653"/>
    <lineage>
        <taxon>Bacteria</taxon>
        <taxon>Bacillati</taxon>
        <taxon>Actinomycetota</taxon>
        <taxon>Actinomycetes</taxon>
        <taxon>Mycobacteriales</taxon>
        <taxon>Nocardiaceae</taxon>
        <taxon>Rhodococcus</taxon>
    </lineage>
</organism>
<dbReference type="InterPro" id="IPR001647">
    <property type="entry name" value="HTH_TetR"/>
</dbReference>
<gene>
    <name evidence="4" type="ORF">SAMN04490239_8242</name>
</gene>
<feature type="domain" description="HTH tetR-type" evidence="3">
    <location>
        <begin position="6"/>
        <end position="66"/>
    </location>
</feature>
<evidence type="ECO:0000313" key="5">
    <source>
        <dbReference type="Proteomes" id="UP000183561"/>
    </source>
</evidence>
<reference evidence="5" key="1">
    <citation type="submission" date="2016-10" db="EMBL/GenBank/DDBJ databases">
        <authorList>
            <person name="Varghese N."/>
            <person name="Submissions S."/>
        </authorList>
    </citation>
    <scope>NUCLEOTIDE SEQUENCE [LARGE SCALE GENOMIC DNA]</scope>
    <source>
        <strain evidence="5">DSM 44498</strain>
    </source>
</reference>
<dbReference type="InterPro" id="IPR009057">
    <property type="entry name" value="Homeodomain-like_sf"/>
</dbReference>
<dbReference type="SUPFAM" id="SSF48498">
    <property type="entry name" value="Tetracyclin repressor-like, C-terminal domain"/>
    <property type="match status" value="1"/>
</dbReference>
<dbReference type="InterPro" id="IPR050109">
    <property type="entry name" value="HTH-type_TetR-like_transc_reg"/>
</dbReference>
<proteinExistence type="predicted"/>
<evidence type="ECO:0000259" key="3">
    <source>
        <dbReference type="PROSITE" id="PS50977"/>
    </source>
</evidence>
<dbReference type="GO" id="GO:0000976">
    <property type="term" value="F:transcription cis-regulatory region binding"/>
    <property type="evidence" value="ECO:0007669"/>
    <property type="project" value="TreeGrafter"/>
</dbReference>